<evidence type="ECO:0000313" key="3">
    <source>
        <dbReference type="Proteomes" id="UP000215261"/>
    </source>
</evidence>
<organism evidence="2 3">
    <name type="scientific">Ligilactobacillus agilis</name>
    <dbReference type="NCBI Taxonomy" id="1601"/>
    <lineage>
        <taxon>Bacteria</taxon>
        <taxon>Bacillati</taxon>
        <taxon>Bacillota</taxon>
        <taxon>Bacilli</taxon>
        <taxon>Lactobacillales</taxon>
        <taxon>Lactobacillaceae</taxon>
        <taxon>Ligilactobacillus</taxon>
    </lineage>
</organism>
<sequence>MLSQLQFSPNCIDFQARFNHQRAQFKILINRFVPHCFIDRRNAGNTKLADEDLLALMCLKVYYQLTTWMALYRLVKNILPGLTMIEYSRFTQRIKQMGPVLQVIRQGLSSWTNPGLVAIIDSYPLPLCQYVRNLHASVFAGYADLGYNATKKQHFYGFKVHMVATPGGLILNYVVTPVSVSDVKVALTVTQDCPCSNILADVGYISKDLRTAFAQRGYTFWTTYRSNMKGANEHNNPVLKRTRRLIETTFSKLTAAGSEHTCTRSLAGLRAQIESIIMAHNLRILGNGNVTN</sequence>
<proteinExistence type="predicted"/>
<comment type="caution">
    <text evidence="2">The sequence shown here is derived from an EMBL/GenBank/DDBJ whole genome shotgun (WGS) entry which is preliminary data.</text>
</comment>
<reference evidence="2 3" key="1">
    <citation type="submission" date="2016-03" db="EMBL/GenBank/DDBJ databases">
        <title>Sequencing of Lactobacillus Species from Commercial Turkeys.</title>
        <authorList>
            <person name="Johnson T.J."/>
            <person name="Youmans B.P."/>
            <person name="Case K.A."/>
        </authorList>
    </citation>
    <scope>NUCLEOTIDE SEQUENCE [LARGE SCALE GENOMIC DNA]</scope>
    <source>
        <strain evidence="2 3">UMNLA1</strain>
    </source>
</reference>
<protein>
    <submittedName>
        <fullName evidence="2">Transposase</fullName>
    </submittedName>
</protein>
<dbReference type="RefSeq" id="WP_089144463.1">
    <property type="nucleotide sequence ID" value="NZ_LUGD01000097.1"/>
</dbReference>
<dbReference type="NCBIfam" id="NF033520">
    <property type="entry name" value="transpos_IS982"/>
    <property type="match status" value="1"/>
</dbReference>
<gene>
    <name evidence="2" type="ORF">AYP69_09255</name>
</gene>
<evidence type="ECO:0000313" key="2">
    <source>
        <dbReference type="EMBL" id="OXS38144.1"/>
    </source>
</evidence>
<accession>A0A231PUS3</accession>
<dbReference type="InterPro" id="IPR025668">
    <property type="entry name" value="Tnp_DDE_dom"/>
</dbReference>
<dbReference type="EMBL" id="LUGO01000082">
    <property type="protein sequence ID" value="OXS38144.1"/>
    <property type="molecule type" value="Genomic_DNA"/>
</dbReference>
<feature type="domain" description="Transposase DDE" evidence="1">
    <location>
        <begin position="117"/>
        <end position="265"/>
    </location>
</feature>
<dbReference type="Proteomes" id="UP000215261">
    <property type="component" value="Unassembled WGS sequence"/>
</dbReference>
<name>A0A231PUS3_9LACO</name>
<dbReference type="AlphaFoldDB" id="A0A231PUS3"/>
<evidence type="ECO:0000259" key="1">
    <source>
        <dbReference type="Pfam" id="PF13612"/>
    </source>
</evidence>
<dbReference type="Pfam" id="PF13612">
    <property type="entry name" value="DDE_Tnp_1_3"/>
    <property type="match status" value="1"/>
</dbReference>